<dbReference type="EMBL" id="PXYT01000132">
    <property type="protein sequence ID" value="PSR21509.1"/>
    <property type="molecule type" value="Genomic_DNA"/>
</dbReference>
<evidence type="ECO:0000313" key="2">
    <source>
        <dbReference type="Proteomes" id="UP000242699"/>
    </source>
</evidence>
<reference evidence="1 2" key="1">
    <citation type="journal article" date="2014" name="BMC Genomics">
        <title>Comparison of environmental and isolate Sulfobacillus genomes reveals diverse carbon, sulfur, nitrogen, and hydrogen metabolisms.</title>
        <authorList>
            <person name="Justice N.B."/>
            <person name="Norman A."/>
            <person name="Brown C.T."/>
            <person name="Singh A."/>
            <person name="Thomas B.C."/>
            <person name="Banfield J.F."/>
        </authorList>
    </citation>
    <scope>NUCLEOTIDE SEQUENCE [LARGE SCALE GENOMIC DNA]</scope>
    <source>
        <strain evidence="1">AMDSBA1</strain>
    </source>
</reference>
<proteinExistence type="predicted"/>
<protein>
    <submittedName>
        <fullName evidence="1">Uncharacterized protein</fullName>
    </submittedName>
</protein>
<gene>
    <name evidence="1" type="ORF">C7B43_21245</name>
</gene>
<evidence type="ECO:0000313" key="1">
    <source>
        <dbReference type="EMBL" id="PSR21509.1"/>
    </source>
</evidence>
<comment type="caution">
    <text evidence="1">The sequence shown here is derived from an EMBL/GenBank/DDBJ whole genome shotgun (WGS) entry which is preliminary data.</text>
</comment>
<dbReference type="Proteomes" id="UP000242699">
    <property type="component" value="Unassembled WGS sequence"/>
</dbReference>
<sequence>MISDRDVRQACHQEHRMILHCYQQWNTEGHCSVDLWRALQHHHMVLAILRDYLKRQYQVDWHH</sequence>
<accession>A0A2T2WH04</accession>
<organism evidence="1 2">
    <name type="scientific">Sulfobacillus benefaciens</name>
    <dbReference type="NCBI Taxonomy" id="453960"/>
    <lineage>
        <taxon>Bacteria</taxon>
        <taxon>Bacillati</taxon>
        <taxon>Bacillota</taxon>
        <taxon>Clostridia</taxon>
        <taxon>Eubacteriales</taxon>
        <taxon>Clostridiales Family XVII. Incertae Sedis</taxon>
        <taxon>Sulfobacillus</taxon>
    </lineage>
</organism>
<name>A0A2T2WH04_9FIRM</name>
<dbReference type="AlphaFoldDB" id="A0A2T2WH04"/>